<dbReference type="AlphaFoldDB" id="A0A844CY43"/>
<comment type="caution">
    <text evidence="2">The sequence shown here is derived from an EMBL/GenBank/DDBJ whole genome shotgun (WGS) entry which is preliminary data.</text>
</comment>
<reference evidence="2 3" key="1">
    <citation type="submission" date="2019-05" db="EMBL/GenBank/DDBJ databases">
        <title>Roseovarius bejariae sp. nov., a moderately halophylic bacterium isolated from a saline soil in Rambla Salada (Murcia).</title>
        <authorList>
            <person name="Castro D.J."/>
            <person name="Gomez-Altuve A."/>
            <person name="Reina J.C."/>
            <person name="Rodriguez M."/>
            <person name="Sampedro I."/>
            <person name="Llamas I."/>
            <person name="Martinez-Checa F."/>
        </authorList>
    </citation>
    <scope>NUCLEOTIDE SEQUENCE [LARGE SCALE GENOMIC DNA]</scope>
    <source>
        <strain evidence="2 3">A21</strain>
    </source>
</reference>
<feature type="signal peptide" evidence="1">
    <location>
        <begin position="1"/>
        <end position="26"/>
    </location>
</feature>
<dbReference type="RefSeq" id="WP_154151802.1">
    <property type="nucleotide sequence ID" value="NZ_SZWE01000001.1"/>
</dbReference>
<evidence type="ECO:0000313" key="3">
    <source>
        <dbReference type="Proteomes" id="UP000564704"/>
    </source>
</evidence>
<evidence type="ECO:0000256" key="1">
    <source>
        <dbReference type="SAM" id="SignalP"/>
    </source>
</evidence>
<dbReference type="Proteomes" id="UP000564704">
    <property type="component" value="Unassembled WGS sequence"/>
</dbReference>
<sequence>MKKLTRAATGAIAGCAAMLAMGLALAAGPATPSRANEGSPLADAGRMVTLARLCLSMETQTPDGVHGLARAAGLRLVDDPLPRLEDLVARQHLFRELETGHASSVTAAESARTGIYPFGDPDPMMAFADDGGWLLLVATDATVMVQHNRTTGAKKRFRALSCHIHGDGWTPDSMARDALAGILGEGFGGHRTSPSGVSDTDLHTIAHGGARLPDSSTVSVAIESWRGANPGADGPGAVTYVGVTGDPVAQAD</sequence>
<keyword evidence="1" id="KW-0732">Signal</keyword>
<keyword evidence="3" id="KW-1185">Reference proteome</keyword>
<evidence type="ECO:0000313" key="2">
    <source>
        <dbReference type="EMBL" id="MRU16026.1"/>
    </source>
</evidence>
<accession>A0A844CY43</accession>
<proteinExistence type="predicted"/>
<name>A0A844CY43_9RHOB</name>
<protein>
    <submittedName>
        <fullName evidence="2">Uncharacterized protein</fullName>
    </submittedName>
</protein>
<dbReference type="EMBL" id="SZWE01000001">
    <property type="protein sequence ID" value="MRU16026.1"/>
    <property type="molecule type" value="Genomic_DNA"/>
</dbReference>
<organism evidence="2 3">
    <name type="scientific">Roseovarius bejariae</name>
    <dbReference type="NCBI Taxonomy" id="2576383"/>
    <lineage>
        <taxon>Bacteria</taxon>
        <taxon>Pseudomonadati</taxon>
        <taxon>Pseudomonadota</taxon>
        <taxon>Alphaproteobacteria</taxon>
        <taxon>Rhodobacterales</taxon>
        <taxon>Roseobacteraceae</taxon>
        <taxon>Roseovarius</taxon>
    </lineage>
</organism>
<feature type="chain" id="PRO_5032485324" evidence="1">
    <location>
        <begin position="27"/>
        <end position="252"/>
    </location>
</feature>
<gene>
    <name evidence="2" type="ORF">FDP25_11360</name>
</gene>